<protein>
    <submittedName>
        <fullName evidence="2">Uncharacterized protein</fullName>
    </submittedName>
</protein>
<organism evidence="2">
    <name type="scientific">Melanopsichium pennsylvanicum 4</name>
    <dbReference type="NCBI Taxonomy" id="1398559"/>
    <lineage>
        <taxon>Eukaryota</taxon>
        <taxon>Fungi</taxon>
        <taxon>Dikarya</taxon>
        <taxon>Basidiomycota</taxon>
        <taxon>Ustilaginomycotina</taxon>
        <taxon>Ustilaginomycetes</taxon>
        <taxon>Ustilaginales</taxon>
        <taxon>Ustilaginaceae</taxon>
        <taxon>Melanopsichium</taxon>
    </lineage>
</organism>
<feature type="region of interest" description="Disordered" evidence="1">
    <location>
        <begin position="193"/>
        <end position="226"/>
    </location>
</feature>
<sequence length="226" mass="24674">MMLPGYNQALPRAAQDLVEEALLDHDLINAPADDRRWVELYDELHRLVAASTDDTSASTSNTMTGKGDVNHDVEEEEEDDDQESYIWGSSLSSEDDDELCSNPKLSRKRDTEREAWLAATLPNADLAAAVHACVSEQLTNKKGGLLKGVVAESWDPNSLAALSILVEEVVRSQAGFNARRTMFAKDPRKQVGLAAAASDSRGQGTIQHADKDKTKRNLSGNNTLQP</sequence>
<proteinExistence type="predicted"/>
<dbReference type="EMBL" id="HG529612">
    <property type="protein sequence ID" value="CDI54410.1"/>
    <property type="molecule type" value="Genomic_DNA"/>
</dbReference>
<feature type="region of interest" description="Disordered" evidence="1">
    <location>
        <begin position="52"/>
        <end position="84"/>
    </location>
</feature>
<feature type="compositionally biased region" description="Acidic residues" evidence="1">
    <location>
        <begin position="73"/>
        <end position="83"/>
    </location>
</feature>
<dbReference type="AlphaFoldDB" id="A0A077QW63"/>
<name>A0A077QW63_9BASI</name>
<evidence type="ECO:0000256" key="1">
    <source>
        <dbReference type="SAM" id="MobiDB-lite"/>
    </source>
</evidence>
<evidence type="ECO:0000313" key="2">
    <source>
        <dbReference type="EMBL" id="CDI54410.1"/>
    </source>
</evidence>
<accession>A0A077QW63</accession>
<reference evidence="2" key="1">
    <citation type="journal article" date="2014" name="Genome Biol. Evol.">
        <title>Gene Loss Rather Than Gene Gain Is Associated with a Host Jump from Monocots to Dicots in the Smut Fungus Melanopsichium pennsylvanicum.</title>
        <authorList>
            <person name="Sharma R."/>
            <person name="Mishra B."/>
            <person name="Runge F."/>
            <person name="Thines M."/>
        </authorList>
    </citation>
    <scope>NUCLEOTIDE SEQUENCE</scope>
    <source>
        <strain evidence="2">4</strain>
    </source>
</reference>
<feature type="compositionally biased region" description="Polar residues" evidence="1">
    <location>
        <begin position="217"/>
        <end position="226"/>
    </location>
</feature>